<dbReference type="CDD" id="cd07067">
    <property type="entry name" value="HP_PGM_like"/>
    <property type="match status" value="1"/>
</dbReference>
<dbReference type="RefSeq" id="WP_116877400.1">
    <property type="nucleotide sequence ID" value="NZ_CP031733.1"/>
</dbReference>
<dbReference type="EMBL" id="QVQY01000001">
    <property type="protein sequence ID" value="RFU52108.1"/>
    <property type="molecule type" value="Genomic_DNA"/>
</dbReference>
<accession>A0A346NFE0</accession>
<dbReference type="GO" id="GO:0016791">
    <property type="term" value="F:phosphatase activity"/>
    <property type="evidence" value="ECO:0007669"/>
    <property type="project" value="TreeGrafter"/>
</dbReference>
<dbReference type="Proteomes" id="UP000262901">
    <property type="component" value="Unassembled WGS sequence"/>
</dbReference>
<dbReference type="EMBL" id="QVQZ01000001">
    <property type="protein sequence ID" value="RFU54303.1"/>
    <property type="molecule type" value="Genomic_DNA"/>
</dbReference>
<dbReference type="AlphaFoldDB" id="A0A372KPX2"/>
<evidence type="ECO:0000313" key="5">
    <source>
        <dbReference type="Proteomes" id="UP000246115"/>
    </source>
</evidence>
<dbReference type="Gene3D" id="3.40.50.1240">
    <property type="entry name" value="Phosphoglycerate mutase-like"/>
    <property type="match status" value="1"/>
</dbReference>
<dbReference type="OrthoDB" id="9782128at2"/>
<keyword evidence="7" id="KW-1185">Reference proteome</keyword>
<dbReference type="Proteomes" id="UP000246115">
    <property type="component" value="Chromosome"/>
</dbReference>
<sequence>MKTLYLMRHGETLFNQLQLIQGWCDSPLTELGRSQAEQARAYFEQNGIHFDYLYSSTSERACETLELVSKRSDYKRLKGLKEFNFGRMEGKPEYLHPNRRSEQKGHGDFYLQYDGESDSQLEERVKQTIDTLVEEAEEGATILAVSHAGAIMSFFRQFKAAVLPDSPISNCNIFKYEIKEGHFALAELMTRFIHKIPKSFKLN</sequence>
<reference evidence="4 6" key="2">
    <citation type="submission" date="2018-08" db="EMBL/GenBank/DDBJ databases">
        <title>Draft genome of Streptococcus sp. nov. Z1.</title>
        <authorList>
            <person name="Tian Z."/>
        </authorList>
    </citation>
    <scope>NUCLEOTIDE SEQUENCE [LARGE SCALE GENOMIC DNA]</scope>
    <source>
        <strain evidence="4">Z1</strain>
        <strain evidence="6">Z1(2018)</strain>
    </source>
</reference>
<evidence type="ECO:0000313" key="2">
    <source>
        <dbReference type="EMBL" id="AXQ79735.1"/>
    </source>
</evidence>
<dbReference type="PANTHER" id="PTHR48100">
    <property type="entry name" value="BROAD-SPECIFICITY PHOSPHATASE YOR283W-RELATED"/>
    <property type="match status" value="1"/>
</dbReference>
<evidence type="ECO:0000313" key="6">
    <source>
        <dbReference type="Proteomes" id="UP000262901"/>
    </source>
</evidence>
<dbReference type="KEGG" id="schj:DDV21_005875"/>
<evidence type="ECO:0000313" key="3">
    <source>
        <dbReference type="EMBL" id="RFU52108.1"/>
    </source>
</evidence>
<dbReference type="Proteomes" id="UP000264056">
    <property type="component" value="Unassembled WGS sequence"/>
</dbReference>
<dbReference type="InterPro" id="IPR050275">
    <property type="entry name" value="PGM_Phosphatase"/>
</dbReference>
<organism evidence="4 6">
    <name type="scientific">Streptococcus chenjunshii</name>
    <dbReference type="NCBI Taxonomy" id="2173853"/>
    <lineage>
        <taxon>Bacteria</taxon>
        <taxon>Bacillati</taxon>
        <taxon>Bacillota</taxon>
        <taxon>Bacilli</taxon>
        <taxon>Lactobacillales</taxon>
        <taxon>Streptococcaceae</taxon>
        <taxon>Streptococcus</taxon>
    </lineage>
</organism>
<name>A0A372KPX2_9STRE</name>
<evidence type="ECO:0000313" key="4">
    <source>
        <dbReference type="EMBL" id="RFU54303.1"/>
    </source>
</evidence>
<reference evidence="5" key="3">
    <citation type="submission" date="2018-08" db="EMBL/GenBank/DDBJ databases">
        <title>Streptococcus chenjunshii sp. nov., isolated from stools sample of the Tibetan antelope in the Qinghai-Tibet plateau, China.</title>
        <authorList>
            <person name="Tian Z."/>
        </authorList>
    </citation>
    <scope>NUCLEOTIDE SEQUENCE [LARGE SCALE GENOMIC DNA]</scope>
    <source>
        <strain evidence="5">Z15</strain>
    </source>
</reference>
<dbReference type="InterPro" id="IPR013078">
    <property type="entry name" value="His_Pase_superF_clade-1"/>
</dbReference>
<reference evidence="2" key="4">
    <citation type="journal article" date="2019" name="Int. J. Syst. Evol. Microbiol.">
        <title>Streptococcus chenjunshii sp. nov. isolated from feces of Tibetan antelopes.</title>
        <authorList>
            <person name="Tian Z."/>
            <person name="Lu S."/>
            <person name="Jin D."/>
            <person name="Yang J."/>
            <person name="Pu J."/>
            <person name="Lai X.H."/>
            <person name="Bai X.N."/>
            <person name="Wu X.M."/>
            <person name="Li J."/>
            <person name="Wang S."/>
            <person name="Xu J."/>
        </authorList>
    </citation>
    <scope>NUCLEOTIDE SEQUENCE</scope>
    <source>
        <strain evidence="2">Z15</strain>
    </source>
</reference>
<reference evidence="3 7" key="1">
    <citation type="submission" date="2018-08" db="EMBL/GenBank/DDBJ databases">
        <title>Draft genome of Streptococcus sp .nov. Z2.</title>
        <authorList>
            <person name="Tian Z."/>
        </authorList>
    </citation>
    <scope>NUCLEOTIDE SEQUENCE [LARGE SCALE GENOMIC DNA]</scope>
    <source>
        <strain evidence="3 7">Z2</strain>
    </source>
</reference>
<dbReference type="PANTHER" id="PTHR48100:SF5">
    <property type="entry name" value="HISTIDINE PHOSPHATASE FAMILY PROTEIN"/>
    <property type="match status" value="1"/>
</dbReference>
<gene>
    <name evidence="2" type="ORF">DDV21_005875</name>
    <name evidence="3" type="ORF">DDV22_00170</name>
    <name evidence="4" type="ORF">DDV23_00725</name>
</gene>
<dbReference type="PROSITE" id="PS00175">
    <property type="entry name" value="PG_MUTASE"/>
    <property type="match status" value="1"/>
</dbReference>
<dbReference type="GO" id="GO:0005737">
    <property type="term" value="C:cytoplasm"/>
    <property type="evidence" value="ECO:0007669"/>
    <property type="project" value="TreeGrafter"/>
</dbReference>
<dbReference type="Pfam" id="PF00300">
    <property type="entry name" value="His_Phos_1"/>
    <property type="match status" value="1"/>
</dbReference>
<proteinExistence type="predicted"/>
<dbReference type="EMBL" id="CP031733">
    <property type="protein sequence ID" value="AXQ79735.1"/>
    <property type="molecule type" value="Genomic_DNA"/>
</dbReference>
<feature type="binding site" evidence="1">
    <location>
        <position position="60"/>
    </location>
    <ligand>
        <name>substrate</name>
    </ligand>
</feature>
<dbReference type="InterPro" id="IPR029033">
    <property type="entry name" value="His_PPase_superfam"/>
</dbReference>
<dbReference type="SMART" id="SM00855">
    <property type="entry name" value="PGAM"/>
    <property type="match status" value="1"/>
</dbReference>
<accession>A0A372KPX2</accession>
<feature type="binding site" evidence="1">
    <location>
        <begin position="8"/>
        <end position="15"/>
    </location>
    <ligand>
        <name>substrate</name>
    </ligand>
</feature>
<evidence type="ECO:0000256" key="1">
    <source>
        <dbReference type="PIRSR" id="PIRSR613078-2"/>
    </source>
</evidence>
<protein>
    <submittedName>
        <fullName evidence="4">Histidine phosphatase family protein</fullName>
    </submittedName>
</protein>
<evidence type="ECO:0000313" key="7">
    <source>
        <dbReference type="Proteomes" id="UP000264056"/>
    </source>
</evidence>
<dbReference type="SUPFAM" id="SSF53254">
    <property type="entry name" value="Phosphoglycerate mutase-like"/>
    <property type="match status" value="1"/>
</dbReference>
<dbReference type="InterPro" id="IPR001345">
    <property type="entry name" value="PG/BPGM_mutase_AS"/>
</dbReference>